<dbReference type="RefSeq" id="WP_110852307.1">
    <property type="nucleotide sequence ID" value="NZ_QKLZ01000005.1"/>
</dbReference>
<dbReference type="Pfam" id="PF02464">
    <property type="entry name" value="CinA"/>
    <property type="match status" value="1"/>
</dbReference>
<dbReference type="Proteomes" id="UP000250222">
    <property type="component" value="Unassembled WGS sequence"/>
</dbReference>
<sequence length="163" mass="15897">MSAGAVVERLRRAGLTVATGESLTGGLVSAALIDVPGASRAVLGGVVTYATSLKAQVLGVEQAVLDDGGPVQAEVARQLALGAARLLGADCGIGTTGVAGPGPADGAPAGTVFVAASLGGAVRARRLAVAGTRPLVRRAAVGAGLALLLGLLEDREQTTPVDR</sequence>
<dbReference type="InterPro" id="IPR036653">
    <property type="entry name" value="CinA-like_C"/>
</dbReference>
<gene>
    <name evidence="2" type="ORF">SAMN05216184_105113</name>
</gene>
<dbReference type="AlphaFoldDB" id="A0A2Y9ACZ8"/>
<accession>A0A2Y9ACZ8</accession>
<keyword evidence="3" id="KW-1185">Reference proteome</keyword>
<dbReference type="EMBL" id="UETB01000005">
    <property type="protein sequence ID" value="SSA41856.1"/>
    <property type="molecule type" value="Genomic_DNA"/>
</dbReference>
<name>A0A2Y9ACZ8_9MICO</name>
<reference evidence="2 3" key="1">
    <citation type="submission" date="2016-10" db="EMBL/GenBank/DDBJ databases">
        <authorList>
            <person name="Cai Z."/>
        </authorList>
    </citation>
    <scope>NUCLEOTIDE SEQUENCE [LARGE SCALE GENOMIC DNA]</scope>
    <source>
        <strain evidence="2 3">CGMCC 1.10826</strain>
    </source>
</reference>
<dbReference type="SUPFAM" id="SSF142433">
    <property type="entry name" value="CinA-like"/>
    <property type="match status" value="1"/>
</dbReference>
<dbReference type="OrthoDB" id="1253990at2"/>
<proteinExistence type="predicted"/>
<evidence type="ECO:0000259" key="1">
    <source>
        <dbReference type="Pfam" id="PF02464"/>
    </source>
</evidence>
<dbReference type="Gene3D" id="3.90.950.20">
    <property type="entry name" value="CinA-like"/>
    <property type="match status" value="1"/>
</dbReference>
<feature type="domain" description="CinA C-terminal" evidence="1">
    <location>
        <begin position="5"/>
        <end position="150"/>
    </location>
</feature>
<dbReference type="InterPro" id="IPR008136">
    <property type="entry name" value="CinA_C"/>
</dbReference>
<evidence type="ECO:0000313" key="2">
    <source>
        <dbReference type="EMBL" id="SSA41856.1"/>
    </source>
</evidence>
<protein>
    <submittedName>
        <fullName evidence="2">Competence/damage-inducible protein cinA</fullName>
    </submittedName>
</protein>
<evidence type="ECO:0000313" key="3">
    <source>
        <dbReference type="Proteomes" id="UP000250222"/>
    </source>
</evidence>
<organism evidence="2 3">
    <name type="scientific">Georgenia satyanarayanai</name>
    <dbReference type="NCBI Taxonomy" id="860221"/>
    <lineage>
        <taxon>Bacteria</taxon>
        <taxon>Bacillati</taxon>
        <taxon>Actinomycetota</taxon>
        <taxon>Actinomycetes</taxon>
        <taxon>Micrococcales</taxon>
        <taxon>Bogoriellaceae</taxon>
        <taxon>Georgenia</taxon>
    </lineage>
</organism>
<dbReference type="NCBIfam" id="TIGR00199">
    <property type="entry name" value="PncC_domain"/>
    <property type="match status" value="1"/>
</dbReference>